<accession>G7V606</accession>
<feature type="domain" description="ATP-grasp" evidence="14">
    <location>
        <begin position="134"/>
        <end position="328"/>
    </location>
</feature>
<evidence type="ECO:0000256" key="4">
    <source>
        <dbReference type="ARBA" id="ARBA00022598"/>
    </source>
</evidence>
<dbReference type="AlphaFoldDB" id="G7V606"/>
<comment type="pathway">
    <text evidence="1">Amino-acid biosynthesis; L-arginine biosynthesis; carbamoyl phosphate from bicarbonate: step 1/1.</text>
</comment>
<dbReference type="InterPro" id="IPR058047">
    <property type="entry name" value="CPSase_preATP-grasp"/>
</dbReference>
<evidence type="ECO:0000256" key="13">
    <source>
        <dbReference type="PROSITE-ProRule" id="PRU00409"/>
    </source>
</evidence>
<dbReference type="GO" id="GO:0006541">
    <property type="term" value="P:glutamine metabolic process"/>
    <property type="evidence" value="ECO:0007669"/>
    <property type="project" value="TreeGrafter"/>
</dbReference>
<dbReference type="eggNOG" id="COG0458">
    <property type="taxonomic scope" value="Bacteria"/>
</dbReference>
<dbReference type="InterPro" id="IPR011761">
    <property type="entry name" value="ATP-grasp"/>
</dbReference>
<evidence type="ECO:0000256" key="2">
    <source>
        <dbReference type="ARBA" id="ARBA00009799"/>
    </source>
</evidence>
<dbReference type="InterPro" id="IPR005483">
    <property type="entry name" value="CPSase_dom"/>
</dbReference>
<dbReference type="NCBIfam" id="NF003671">
    <property type="entry name" value="PRK05294.1"/>
    <property type="match status" value="1"/>
</dbReference>
<dbReference type="GO" id="GO:0046872">
    <property type="term" value="F:metal ion binding"/>
    <property type="evidence" value="ECO:0007669"/>
    <property type="project" value="UniProtKB-KW"/>
</dbReference>
<evidence type="ECO:0000313" key="16">
    <source>
        <dbReference type="EMBL" id="AER66993.1"/>
    </source>
</evidence>
<dbReference type="GO" id="GO:0005524">
    <property type="term" value="F:ATP binding"/>
    <property type="evidence" value="ECO:0007669"/>
    <property type="project" value="UniProtKB-UniRule"/>
</dbReference>
<name>G7V606_THELD</name>
<evidence type="ECO:0000313" key="17">
    <source>
        <dbReference type="Proteomes" id="UP000005868"/>
    </source>
</evidence>
<dbReference type="FunFam" id="3.30.470.20:FF:000026">
    <property type="entry name" value="Carbamoyl-phosphate synthase large chain"/>
    <property type="match status" value="2"/>
</dbReference>
<dbReference type="Pfam" id="PF02787">
    <property type="entry name" value="CPSase_L_D3"/>
    <property type="match status" value="1"/>
</dbReference>
<dbReference type="Proteomes" id="UP000005868">
    <property type="component" value="Chromosome"/>
</dbReference>
<evidence type="ECO:0000256" key="10">
    <source>
        <dbReference type="ARBA" id="ARBA00023211"/>
    </source>
</evidence>
<dbReference type="Gene3D" id="3.30.470.20">
    <property type="entry name" value="ATP-grasp fold, B domain"/>
    <property type="match status" value="2"/>
</dbReference>
<dbReference type="InterPro" id="IPR036897">
    <property type="entry name" value="CarbamoylP_synth_lsu_oligo_sf"/>
</dbReference>
<evidence type="ECO:0000256" key="6">
    <source>
        <dbReference type="ARBA" id="ARBA00022723"/>
    </source>
</evidence>
<dbReference type="NCBIfam" id="TIGR01369">
    <property type="entry name" value="CPSaseII_lrg"/>
    <property type="match status" value="1"/>
</dbReference>
<keyword evidence="5" id="KW-0028">Amino-acid biosynthesis</keyword>
<dbReference type="NCBIfam" id="NF009455">
    <property type="entry name" value="PRK12815.1"/>
    <property type="match status" value="1"/>
</dbReference>
<gene>
    <name evidence="16" type="ordered locus">Tlie_1262</name>
</gene>
<dbReference type="PROSITE" id="PS00866">
    <property type="entry name" value="CPSASE_1"/>
    <property type="match status" value="1"/>
</dbReference>
<comment type="catalytic activity">
    <reaction evidence="12">
        <text>hydrogencarbonate + L-glutamine + 2 ATP + H2O = carbamoyl phosphate + L-glutamate + 2 ADP + phosphate + 2 H(+)</text>
        <dbReference type="Rhea" id="RHEA:18633"/>
        <dbReference type="ChEBI" id="CHEBI:15377"/>
        <dbReference type="ChEBI" id="CHEBI:15378"/>
        <dbReference type="ChEBI" id="CHEBI:17544"/>
        <dbReference type="ChEBI" id="CHEBI:29985"/>
        <dbReference type="ChEBI" id="CHEBI:30616"/>
        <dbReference type="ChEBI" id="CHEBI:43474"/>
        <dbReference type="ChEBI" id="CHEBI:58228"/>
        <dbReference type="ChEBI" id="CHEBI:58359"/>
        <dbReference type="ChEBI" id="CHEBI:456216"/>
        <dbReference type="EC" id="6.3.5.5"/>
    </reaction>
</comment>
<sequence length="1050" mass="113718">MLKNNMEKLNILIIGSGPIRIGQAAEFDYSGSQACRAVKEEGHRVILLNSNPATIQTDVSVADVVYIRPITAEVVEEILKAHRPDGVIATLGGQVALNLLVELDEKGVWDKYGVSILGTSADSVRKAEGRNAFRDLMRSIGEPVVDSAYVSNPEDALDFAKEEHFPFIVRPDFTLGGTGGGVAFDAQQLVRITEEGLRASPVHRVLVERYLKNWREIELEVVRDNAGNKLCVCGMENVDPMGVHTGDSIVVAPVLTLPDAFWQRLRSSAFRIVDAIGIKGACNVQFAVSPSLDEYVVIEVNPRASRSSALASKATGYPIARVAAKIAMGINLTDMPNPVTGVGSALAEPALDYVVVKFPRWPFEKFPEAEPTVGTRMKSTGEVMAIGGNYIEALLKAIRSLDLPYGLDNPEVSSMSDDELLRELVNPTHRRMWATFELLKRGYAGETISEKSGIHKFFIDQAKVIVDICKKLSSEGPDPVTLSKARRLGFSQEDISRYCGLSIEDLERYEGWSSIAKAYREVDSTAGEVPSASGYWYSTCSGSSDELKEHCKGKTIAVLGSGPIRIGQGVEFDYCCVKAIEAIRKLGYRAVMINNNPETVSTDHDMSDALYFEPLTVEDVMPILEREGALGVFACFGGQTALKLGLGLEKNGIKLLGMPASAVEAAEDRGSFSELLTSLNISQPKGIAVSSVEEALSWVRENGFPVMVRPSFVIGGLAMQVVYNEEELSEVLERIIGPNEGAKVLVDQFLPGKEFEVDALCDGDEVFIPGIFEHLDPAGVHSGDSISIFPDISLSCRQREKIKDITTRLAKALGVKGLINIQFVISGGETYVIEANPRASRTVPIAAKLSGVPLVEIAVAIAMGKKLKDFGLKKEEGAPTGPFGVKVPVFSTEKLPGVDNRLGPAMQSTGESLGVADTIAEALKEGFEGAGWKIPQKGKILFTVSDEYKSQVAPIAGTFKALGWEIYATEGTGRVLEKWGIHCKREPKGDELIKDIKKHKWDVIFNVPSGNSRSLGDGFQIRRAAIELGVPCVNSIEVLQALAISLAARS</sequence>
<dbReference type="InterPro" id="IPR005480">
    <property type="entry name" value="CPSase_lsu_oligo"/>
</dbReference>
<dbReference type="SMART" id="SM01209">
    <property type="entry name" value="GARS_A"/>
    <property type="match status" value="1"/>
</dbReference>
<keyword evidence="3" id="KW-0055">Arginine biosynthesis</keyword>
<dbReference type="SUPFAM" id="SSF48108">
    <property type="entry name" value="Carbamoyl phosphate synthetase, large subunit connection domain"/>
    <property type="match status" value="1"/>
</dbReference>
<dbReference type="PROSITE" id="PS50975">
    <property type="entry name" value="ATP_GRASP"/>
    <property type="match status" value="2"/>
</dbReference>
<dbReference type="Gene3D" id="3.40.50.1380">
    <property type="entry name" value="Methylglyoxal synthase-like domain"/>
    <property type="match status" value="1"/>
</dbReference>
<dbReference type="GO" id="GO:0004087">
    <property type="term" value="F:carbamoyl-phosphate synthase (ammonia) activity"/>
    <property type="evidence" value="ECO:0007669"/>
    <property type="project" value="UniProtKB-EC"/>
</dbReference>
<evidence type="ECO:0000256" key="1">
    <source>
        <dbReference type="ARBA" id="ARBA00005077"/>
    </source>
</evidence>
<dbReference type="Pfam" id="PF25596">
    <property type="entry name" value="CPSase_L_D1"/>
    <property type="match status" value="2"/>
</dbReference>
<dbReference type="Pfam" id="PF02142">
    <property type="entry name" value="MGS"/>
    <property type="match status" value="1"/>
</dbReference>
<evidence type="ECO:0000256" key="11">
    <source>
        <dbReference type="ARBA" id="ARBA00047359"/>
    </source>
</evidence>
<dbReference type="Gene3D" id="1.10.1030.10">
    <property type="entry name" value="Carbamoyl-phosphate synthetase, large subunit oligomerisation domain"/>
    <property type="match status" value="1"/>
</dbReference>
<keyword evidence="8 13" id="KW-0547">Nucleotide-binding</keyword>
<dbReference type="FunFam" id="3.40.50.20:FF:000001">
    <property type="entry name" value="Carbamoyl-phosphate synthase large chain"/>
    <property type="match status" value="2"/>
</dbReference>
<dbReference type="Gene3D" id="3.40.50.20">
    <property type="match status" value="2"/>
</dbReference>
<dbReference type="GO" id="GO:0005737">
    <property type="term" value="C:cytoplasm"/>
    <property type="evidence" value="ECO:0007669"/>
    <property type="project" value="TreeGrafter"/>
</dbReference>
<dbReference type="SUPFAM" id="SSF52335">
    <property type="entry name" value="Methylglyoxal synthase-like"/>
    <property type="match status" value="1"/>
</dbReference>
<dbReference type="STRING" id="580340.Tlie_1262"/>
<keyword evidence="9 13" id="KW-0067">ATP-binding</keyword>
<evidence type="ECO:0000256" key="5">
    <source>
        <dbReference type="ARBA" id="ARBA00022605"/>
    </source>
</evidence>
<dbReference type="Pfam" id="PF02786">
    <property type="entry name" value="CPSase_L_D2"/>
    <property type="match status" value="2"/>
</dbReference>
<dbReference type="EMBL" id="CP003096">
    <property type="protein sequence ID" value="AER66993.1"/>
    <property type="molecule type" value="Genomic_DNA"/>
</dbReference>
<protein>
    <submittedName>
        <fullName evidence="16">Carbamoyl-phosphate synthase, large subunit</fullName>
    </submittedName>
</protein>
<evidence type="ECO:0000256" key="8">
    <source>
        <dbReference type="ARBA" id="ARBA00022741"/>
    </source>
</evidence>
<keyword evidence="6" id="KW-0479">Metal-binding</keyword>
<dbReference type="PRINTS" id="PR00098">
    <property type="entry name" value="CPSASE"/>
</dbReference>
<dbReference type="KEGG" id="tli:Tlie_1262"/>
<dbReference type="GO" id="GO:0004088">
    <property type="term" value="F:carbamoyl-phosphate synthase (glutamine-hydrolyzing) activity"/>
    <property type="evidence" value="ECO:0007669"/>
    <property type="project" value="UniProtKB-EC"/>
</dbReference>
<comment type="similarity">
    <text evidence="2">Belongs to the CarB family.</text>
</comment>
<dbReference type="SMART" id="SM01096">
    <property type="entry name" value="CPSase_L_D3"/>
    <property type="match status" value="1"/>
</dbReference>
<keyword evidence="17" id="KW-1185">Reference proteome</keyword>
<dbReference type="InterPro" id="IPR011607">
    <property type="entry name" value="MGS-like_dom"/>
</dbReference>
<dbReference type="InterPro" id="IPR013815">
    <property type="entry name" value="ATP_grasp_subdomain_1"/>
</dbReference>
<dbReference type="SUPFAM" id="SSF52440">
    <property type="entry name" value="PreATP-grasp domain"/>
    <property type="match status" value="2"/>
</dbReference>
<feature type="domain" description="ATP-grasp" evidence="14">
    <location>
        <begin position="673"/>
        <end position="863"/>
    </location>
</feature>
<comment type="catalytic activity">
    <reaction evidence="11">
        <text>hydrogencarbonate + NH4(+) + 2 ATP = carbamoyl phosphate + 2 ADP + phosphate + 2 H(+)</text>
        <dbReference type="Rhea" id="RHEA:18029"/>
        <dbReference type="ChEBI" id="CHEBI:15378"/>
        <dbReference type="ChEBI" id="CHEBI:17544"/>
        <dbReference type="ChEBI" id="CHEBI:28938"/>
        <dbReference type="ChEBI" id="CHEBI:30616"/>
        <dbReference type="ChEBI" id="CHEBI:43474"/>
        <dbReference type="ChEBI" id="CHEBI:58228"/>
        <dbReference type="ChEBI" id="CHEBI:456216"/>
        <dbReference type="EC" id="6.3.4.16"/>
    </reaction>
</comment>
<evidence type="ECO:0000256" key="7">
    <source>
        <dbReference type="ARBA" id="ARBA00022737"/>
    </source>
</evidence>
<proteinExistence type="inferred from homology"/>
<evidence type="ECO:0000256" key="12">
    <source>
        <dbReference type="ARBA" id="ARBA00048816"/>
    </source>
</evidence>
<dbReference type="PROSITE" id="PS00867">
    <property type="entry name" value="CPSASE_2"/>
    <property type="match status" value="2"/>
</dbReference>
<evidence type="ECO:0000256" key="9">
    <source>
        <dbReference type="ARBA" id="ARBA00022840"/>
    </source>
</evidence>
<reference evidence="17" key="1">
    <citation type="submission" date="2011-10" db="EMBL/GenBank/DDBJ databases">
        <title>The complete genome of chromosome of Thermovirga lienii DSM 17291.</title>
        <authorList>
            <consortium name="US DOE Joint Genome Institute (JGI-PGF)"/>
            <person name="Lucas S."/>
            <person name="Copeland A."/>
            <person name="Lapidus A."/>
            <person name="Glavina del Rio T."/>
            <person name="Dalin E."/>
            <person name="Tice H."/>
            <person name="Bruce D."/>
            <person name="Goodwin L."/>
            <person name="Pitluck S."/>
            <person name="Peters L."/>
            <person name="Mikhailova N."/>
            <person name="Saunders E."/>
            <person name="Kyrpides N."/>
            <person name="Mavromatis K."/>
            <person name="Ivanova N."/>
            <person name="Last F.I."/>
            <person name="Brettin T."/>
            <person name="Detter J.C."/>
            <person name="Han C."/>
            <person name="Larimer F."/>
            <person name="Land M."/>
            <person name="Hauser L."/>
            <person name="Markowitz V."/>
            <person name="Cheng J.-F."/>
            <person name="Hugenholtz P."/>
            <person name="Woyke T."/>
            <person name="Wu D."/>
            <person name="Spring S."/>
            <person name="Schroeder M."/>
            <person name="Brambilla E.-M."/>
            <person name="Klenk H.-P."/>
            <person name="Eisen J.A."/>
        </authorList>
    </citation>
    <scope>NUCLEOTIDE SEQUENCE [LARGE SCALE GENOMIC DNA]</scope>
    <source>
        <strain evidence="17">ATCC BAA-1197 / DSM 17291 / Cas60314</strain>
    </source>
</reference>
<dbReference type="InterPro" id="IPR006275">
    <property type="entry name" value="CPSase_lsu"/>
</dbReference>
<dbReference type="HOGENOM" id="CLU_000513_1_0_0"/>
<dbReference type="PANTHER" id="PTHR11405">
    <property type="entry name" value="CARBAMOYLTRANSFERASE FAMILY MEMBER"/>
    <property type="match status" value="1"/>
</dbReference>
<dbReference type="InterPro" id="IPR005479">
    <property type="entry name" value="CPAse_ATP-bd"/>
</dbReference>
<feature type="domain" description="MGS-like" evidence="15">
    <location>
        <begin position="932"/>
        <end position="1050"/>
    </location>
</feature>
<evidence type="ECO:0000259" key="15">
    <source>
        <dbReference type="PROSITE" id="PS51855"/>
    </source>
</evidence>
<evidence type="ECO:0000256" key="3">
    <source>
        <dbReference type="ARBA" id="ARBA00022571"/>
    </source>
</evidence>
<organism evidence="16 17">
    <name type="scientific">Thermovirga lienii (strain ATCC BAA-1197 / DSM 17291 / Cas60314)</name>
    <dbReference type="NCBI Taxonomy" id="580340"/>
    <lineage>
        <taxon>Bacteria</taxon>
        <taxon>Thermotogati</taxon>
        <taxon>Synergistota</taxon>
        <taxon>Synergistia</taxon>
        <taxon>Synergistales</taxon>
        <taxon>Thermovirgaceae</taxon>
        <taxon>Thermovirga</taxon>
    </lineage>
</organism>
<dbReference type="PANTHER" id="PTHR11405:SF53">
    <property type="entry name" value="CARBAMOYL-PHOSPHATE SYNTHASE [AMMONIA], MITOCHONDRIAL"/>
    <property type="match status" value="1"/>
</dbReference>
<reference evidence="16 17" key="2">
    <citation type="journal article" date="2012" name="Stand. Genomic Sci.">
        <title>Genome sequence of the moderately thermophilic, amino-acid-degrading and sulfur-reducing bacterium Thermovirga lienii type strain (Cas60314(T)).</title>
        <authorList>
            <person name="Goker M."/>
            <person name="Saunders E."/>
            <person name="Lapidus A."/>
            <person name="Nolan M."/>
            <person name="Lucas S."/>
            <person name="Hammon N."/>
            <person name="Deshpande S."/>
            <person name="Cheng J.F."/>
            <person name="Han C."/>
            <person name="Tapia R."/>
            <person name="Goodwin L.A."/>
            <person name="Pitluck S."/>
            <person name="Liolios K."/>
            <person name="Mavromatis K."/>
            <person name="Pagani I."/>
            <person name="Ivanova N."/>
            <person name="Mikhailova N."/>
            <person name="Pati A."/>
            <person name="Chen A."/>
            <person name="Palaniappan K."/>
            <person name="Land M."/>
            <person name="Chang Y.J."/>
            <person name="Jeffries C.D."/>
            <person name="Brambilla E.M."/>
            <person name="Rohde M."/>
            <person name="Spring S."/>
            <person name="Detter J.C."/>
            <person name="Woyke T."/>
            <person name="Bristow J."/>
            <person name="Eisen J.A."/>
            <person name="Markowitz V."/>
            <person name="Hugenholtz P."/>
            <person name="Kyrpides N.C."/>
            <person name="Klenk H.P."/>
        </authorList>
    </citation>
    <scope>NUCLEOTIDE SEQUENCE [LARGE SCALE GENOMIC DNA]</scope>
    <source>
        <strain evidence="17">ATCC BAA-1197 / DSM 17291 / Cas60314</strain>
    </source>
</reference>
<dbReference type="InterPro" id="IPR036914">
    <property type="entry name" value="MGS-like_dom_sf"/>
</dbReference>
<keyword evidence="10" id="KW-0464">Manganese</keyword>
<dbReference type="GO" id="GO:0006526">
    <property type="term" value="P:L-arginine biosynthetic process"/>
    <property type="evidence" value="ECO:0007669"/>
    <property type="project" value="UniProtKB-KW"/>
</dbReference>
<dbReference type="SMART" id="SM00851">
    <property type="entry name" value="MGS"/>
    <property type="match status" value="1"/>
</dbReference>
<keyword evidence="4" id="KW-0436">Ligase</keyword>
<keyword evidence="7" id="KW-0677">Repeat</keyword>
<dbReference type="SUPFAM" id="SSF56059">
    <property type="entry name" value="Glutathione synthetase ATP-binding domain-like"/>
    <property type="match status" value="2"/>
</dbReference>
<dbReference type="PROSITE" id="PS51855">
    <property type="entry name" value="MGS"/>
    <property type="match status" value="1"/>
</dbReference>
<evidence type="ECO:0000259" key="14">
    <source>
        <dbReference type="PROSITE" id="PS50975"/>
    </source>
</evidence>
<dbReference type="InterPro" id="IPR016185">
    <property type="entry name" value="PreATP-grasp_dom_sf"/>
</dbReference>
<dbReference type="Gene3D" id="3.30.1490.20">
    <property type="entry name" value="ATP-grasp fold, A domain"/>
    <property type="match status" value="1"/>
</dbReference>